<protein>
    <submittedName>
        <fullName evidence="6">CEP209_CC5 domain-containing protein</fullName>
    </submittedName>
</protein>
<evidence type="ECO:0000256" key="1">
    <source>
        <dbReference type="ARBA" id="ARBA00023054"/>
    </source>
</evidence>
<proteinExistence type="predicted"/>
<name>A0A0N5AFE4_9BILA</name>
<dbReference type="PANTHER" id="PTHR43941">
    <property type="entry name" value="STRUCTURAL MAINTENANCE OF CHROMOSOMES PROTEIN 2"/>
    <property type="match status" value="1"/>
</dbReference>
<dbReference type="GO" id="GO:0007076">
    <property type="term" value="P:mitotic chromosome condensation"/>
    <property type="evidence" value="ECO:0007669"/>
    <property type="project" value="TreeGrafter"/>
</dbReference>
<dbReference type="GO" id="GO:0000793">
    <property type="term" value="C:condensed chromosome"/>
    <property type="evidence" value="ECO:0007669"/>
    <property type="project" value="TreeGrafter"/>
</dbReference>
<dbReference type="GO" id="GO:0003682">
    <property type="term" value="F:chromatin binding"/>
    <property type="evidence" value="ECO:0007669"/>
    <property type="project" value="TreeGrafter"/>
</dbReference>
<dbReference type="Gene3D" id="1.10.287.1490">
    <property type="match status" value="3"/>
</dbReference>
<dbReference type="Gene3D" id="1.20.5.170">
    <property type="match status" value="1"/>
</dbReference>
<dbReference type="InterPro" id="IPR055167">
    <property type="entry name" value="Rootletin-like_CC"/>
</dbReference>
<evidence type="ECO:0000313" key="5">
    <source>
        <dbReference type="Proteomes" id="UP000046393"/>
    </source>
</evidence>
<dbReference type="WBParaSite" id="SMUV_0000299601-mRNA-1">
    <property type="protein sequence ID" value="SMUV_0000299601-mRNA-1"/>
    <property type="gene ID" value="SMUV_0000299601"/>
</dbReference>
<feature type="domain" description="Rootletin-like coiled-coil" evidence="3">
    <location>
        <begin position="81"/>
        <end position="169"/>
    </location>
</feature>
<dbReference type="SUPFAM" id="SSF57997">
    <property type="entry name" value="Tropomyosin"/>
    <property type="match status" value="2"/>
</dbReference>
<dbReference type="STRING" id="451379.A0A0N5AFE4"/>
<dbReference type="GO" id="GO:0000785">
    <property type="term" value="C:chromatin"/>
    <property type="evidence" value="ECO:0007669"/>
    <property type="project" value="TreeGrafter"/>
</dbReference>
<feature type="coiled-coil region" evidence="2">
    <location>
        <begin position="1808"/>
        <end position="1921"/>
    </location>
</feature>
<dbReference type="InterPro" id="IPR057531">
    <property type="entry name" value="PUMA/OVT1_CC"/>
</dbReference>
<feature type="coiled-coil region" evidence="2">
    <location>
        <begin position="356"/>
        <end position="404"/>
    </location>
</feature>
<feature type="coiled-coil region" evidence="2">
    <location>
        <begin position="194"/>
        <end position="239"/>
    </location>
</feature>
<feature type="domain" description="Rootletin-like coiled-coil" evidence="3">
    <location>
        <begin position="194"/>
        <end position="286"/>
    </location>
</feature>
<evidence type="ECO:0000313" key="6">
    <source>
        <dbReference type="WBParaSite" id="SMUV_0000299601-mRNA-1"/>
    </source>
</evidence>
<dbReference type="Pfam" id="PF24627">
    <property type="entry name" value="PUMA_CC"/>
    <property type="match status" value="1"/>
</dbReference>
<dbReference type="Pfam" id="PF24423">
    <property type="entry name" value="OVT1"/>
    <property type="match status" value="1"/>
</dbReference>
<organism evidence="5 6">
    <name type="scientific">Syphacia muris</name>
    <dbReference type="NCBI Taxonomy" id="451379"/>
    <lineage>
        <taxon>Eukaryota</taxon>
        <taxon>Metazoa</taxon>
        <taxon>Ecdysozoa</taxon>
        <taxon>Nematoda</taxon>
        <taxon>Chromadorea</taxon>
        <taxon>Rhabditida</taxon>
        <taxon>Spirurina</taxon>
        <taxon>Oxyuridomorpha</taxon>
        <taxon>Oxyuroidea</taxon>
        <taxon>Oxyuridae</taxon>
        <taxon>Syphacia</taxon>
    </lineage>
</organism>
<sequence>MDESETATNTNVHPVELISRIPESPGSRSNYGEFYWDTNGENVYHATETYESDLVLDADVYGRAGSASRLDRTQEDLDKYRQRIDANVEQQKEYSDMIGDLQRKIEEYRRHIATLESQMRDKRTDETSFTLLDPTMFPDVKKEEPYWTQNIESTDYQYMARIDEERRRQLFITSNIKKFNNFLTIIKFYKYYRNDEYRMLLDQEHIQNDQLQHELERLRRDYEATLQEKEQVFQNRERNLTRYLSEEQKKMMDLWTELQRVRKQFAELKNQTAIDLENQKSEFIRVVNNLGGATRQLNLTGVEGRAVSDVTKEATVAKDTLLLEAIRRFQEQQPGQAGVQILNELKLAKAGDTELNSELMKRYEECIERNMELESQQTEFQRKIANLEAELRRSKERLTDNQTALRKLYDIAQDFTVKPETQKRARSLSPAREPLPPAEALQSVRNVLRAKNNEIQQLERKLRNIEKVRDEWTTKNEGLEDAKRRLEKQLADSRRDVTKQCCLIFSLNAIDDFERQVRRLEDKIHSIETEKDASENAKKYLEDEIKRLNQLLQAASDDSEKKARDDLIDMTSAMEHEYKTRIEELTRRIETLQRENTKLKTEANAMKDKERDLEHEQSAAMRRLQEKENALKNLEKMHQDLVNKLEDQRARYEALAIELDKVTNELTTANQNLAAKDQTIKEIKQQRDDYGKQKDELSKKLFDVKHQMETERDSRIEAEKAIKRHLEEIEKLKSEITDYESQIAMIRRHNDELDTQLKGTQAKITSLENEVETSKKETQKLLELNQKLQREKQDILNQKHQADAEIAALTDRLRRAEQEIEKLRAENISLTESEANAREAFAKQTAQLTNLQKDLEEAKNYIAELEAKLSELDKDYADKLREVLSAKDSESTGTTTINDTTITEVRLKEANDKWRIKIEQLENDKEELERRIRDLEDQLAEKIREVEAKDNDLHDLRKKLEVEIEHLQTEIAQLNAQHQRELENEREQYNSNLESMKLVEDELRHKLDEAEKRLAETQDKLAESEREIREWEEKYDTLYNQMQKLKDDIENIRNDAEKEIQKWKSDAYAAHSELKSLEASNAVTKSQLAAANERLEAANKTIADQSTKIRELNAQCRRLEEEITDLKTTVMTKDADLDNALKRLHTIEEKLTTLQLDYDTLRTQNETLCRENDILKARNYLNFKSTNASNENELERNRKLLAECKTELRQRKTDLATLQANYNRVANFLREKEKQNDHLNQLVQSFETRLENLRHELQETSDKVHLVSTDTERNALRSEIVKLQKELQFGKEQMMRKTDEYQSSLEELSNAQRASEDNRLMAVQELESRKYEMADLQSRLENTEQRLQTLQQEYMKVEEDRTLMLDTVRRFQIAANRTITFNTLKDEGGIPESVPFPPSNEFTETVVRPSNTVINIGETLDIKQLETTLQTLINRIERLEKERNEYQQAFNRIKRKSTSTTLITKQDNRFKSLEDSIGENEERRVLEARLESTKQLLRSQEEVLKQRDDERQQMKSKILAAELEARSKEAQLRHLNEQVKNLRTELENSYGDARKLREEQETLEATKFKLETHARNQENEIQRLNTIVSNYDSEKEHLNERIKEISGQLRLTEIKYNDAKEDVDRLKKELMRAESLEAELKKTIEQNGKTATDYAALREQMISTQNELQNANIRKQQLENEHISMRSEIREYKQRIQDLNSRVTELQRQLQDAHNEKNRLEDRIRNLEDVLPKHKNKERDLRQQLDAANNERKTLQKELEELRARIAKLDEDKRKVSQLFEVTKRERTTFIKKVEMLESEKRRTDEAIRETALQREAIEKSLNAMERENKELYRNCAKLQQQIAQLEMENGTRIMDLTARQREEQEKQIQRMQAEKAQIERIIENRERMQQNRVRQLEKQLAVMREQLDSERRRRRDYADRTLACEMGRLGNIPGLRTVNIHSAGFPVVDNDVFGSRQVYSRYVRSTFASNPLTPPVGTSTPTHNSYINRLESSYTVKDTEALREPFVSPAYSSYQHPAAPIVTTTEQERYETLEPSKEIEGKKKQKYLILCFQLKHSKSTIYH</sequence>
<reference evidence="6" key="1">
    <citation type="submission" date="2017-02" db="UniProtKB">
        <authorList>
            <consortium name="WormBaseParasite"/>
        </authorList>
    </citation>
    <scope>IDENTIFICATION</scope>
</reference>
<accession>A0A0N5AFE4</accession>
<dbReference type="GO" id="GO:0000796">
    <property type="term" value="C:condensin complex"/>
    <property type="evidence" value="ECO:0007669"/>
    <property type="project" value="TreeGrafter"/>
</dbReference>
<keyword evidence="5" id="KW-1185">Reference proteome</keyword>
<feature type="coiled-coil region" evidence="2">
    <location>
        <begin position="70"/>
        <end position="125"/>
    </location>
</feature>
<feature type="coiled-coil region" evidence="2">
    <location>
        <begin position="1422"/>
        <end position="1456"/>
    </location>
</feature>
<feature type="domain" description="PUMA/OVT1 coiled-coil region" evidence="4">
    <location>
        <begin position="453"/>
        <end position="531"/>
    </location>
</feature>
<dbReference type="PANTHER" id="PTHR43941:SF1">
    <property type="entry name" value="STRUCTURAL MAINTENANCE OF CHROMOSOMES PROTEIN 2"/>
    <property type="match status" value="1"/>
</dbReference>
<feature type="coiled-coil region" evidence="2">
    <location>
        <begin position="441"/>
        <end position="1360"/>
    </location>
</feature>
<evidence type="ECO:0000259" key="4">
    <source>
        <dbReference type="Pfam" id="PF24627"/>
    </source>
</evidence>
<feature type="coiled-coil region" evidence="2">
    <location>
        <begin position="1483"/>
        <end position="1779"/>
    </location>
</feature>
<keyword evidence="1 2" id="KW-0175">Coiled coil</keyword>
<dbReference type="Proteomes" id="UP000046393">
    <property type="component" value="Unplaced"/>
</dbReference>
<evidence type="ECO:0000256" key="2">
    <source>
        <dbReference type="SAM" id="Coils"/>
    </source>
</evidence>
<evidence type="ECO:0000259" key="3">
    <source>
        <dbReference type="Pfam" id="PF15035"/>
    </source>
</evidence>
<dbReference type="Pfam" id="PF15035">
    <property type="entry name" value="Rootletin"/>
    <property type="match status" value="2"/>
</dbReference>